<reference evidence="1" key="1">
    <citation type="journal article" date="2015" name="Nature">
        <title>Complex archaea that bridge the gap between prokaryotes and eukaryotes.</title>
        <authorList>
            <person name="Spang A."/>
            <person name="Saw J.H."/>
            <person name="Jorgensen S.L."/>
            <person name="Zaremba-Niedzwiedzka K."/>
            <person name="Martijn J."/>
            <person name="Lind A.E."/>
            <person name="van Eijk R."/>
            <person name="Schleper C."/>
            <person name="Guy L."/>
            <person name="Ettema T.J."/>
        </authorList>
    </citation>
    <scope>NUCLEOTIDE SEQUENCE</scope>
</reference>
<organism evidence="1">
    <name type="scientific">marine sediment metagenome</name>
    <dbReference type="NCBI Taxonomy" id="412755"/>
    <lineage>
        <taxon>unclassified sequences</taxon>
        <taxon>metagenomes</taxon>
        <taxon>ecological metagenomes</taxon>
    </lineage>
</organism>
<proteinExistence type="predicted"/>
<protein>
    <submittedName>
        <fullName evidence="1">Uncharacterized protein</fullName>
    </submittedName>
</protein>
<dbReference type="EMBL" id="LAZR01050691">
    <property type="protein sequence ID" value="KKK86789.1"/>
    <property type="molecule type" value="Genomic_DNA"/>
</dbReference>
<gene>
    <name evidence="1" type="ORF">LCGC14_2759740</name>
</gene>
<accession>A0A0F9B7U9</accession>
<name>A0A0F9B7U9_9ZZZZ</name>
<comment type="caution">
    <text evidence="1">The sequence shown here is derived from an EMBL/GenBank/DDBJ whole genome shotgun (WGS) entry which is preliminary data.</text>
</comment>
<dbReference type="AlphaFoldDB" id="A0A0F9B7U9"/>
<sequence length="85" mass="9196">MIVRLPLIALLALLAGPGLAASKAKEEGEEKVDKAAEAEAKLPNSMRRHGVIGHVPPMEGLPLLDPQVLERMRERLIVLSQGARQ</sequence>
<evidence type="ECO:0000313" key="1">
    <source>
        <dbReference type="EMBL" id="KKK86789.1"/>
    </source>
</evidence>